<protein>
    <submittedName>
        <fullName evidence="2">DNA-binding CsgD family transcriptional regulator/PAS domain-containing protein</fullName>
    </submittedName>
</protein>
<name>A0AAJ2F3G7_ACIDE</name>
<sequence>MMPPWRQRTYDPPQFNTYSEKEAALAGQEWDMQRMGQHPGIPGFEALMAESLEALGEPGMVERLLRRLGEALGSHKVVLFCPLPGSDDPLAAYQWGMPDDFLARYANLIQGCDAWSEALERQQGAALARGGSLSQQLVSTPALRRGAFYADYLRPLGIDAMVNSIVETSPEVGMHVLAMYNDLGQSEFTPEQFARLRAATPWVRSLMRAQRRLQQAQRHTSALERTLDQLPLGVMHVNRRGELRYLNEHARAWLGIEDACRILLHSATGWQARQPLQLAQIHPALVPLLGTSLSTQTPVSARLQPQHPGAPATLVALAAPLRGGTAPATGEALAQFILVPETPPHAGATVSVCSALYGLTPAEAALLPLLLQGMTPREMADTRQVKMPTVRSQLASLYAKTGTRGQAELAQRVLRVAALVA</sequence>
<comment type="caution">
    <text evidence="2">The sequence shown here is derived from an EMBL/GenBank/DDBJ whole genome shotgun (WGS) entry which is preliminary data.</text>
</comment>
<feature type="domain" description="HTH luxR-type" evidence="1">
    <location>
        <begin position="356"/>
        <end position="413"/>
    </location>
</feature>
<dbReference type="SMART" id="SM00421">
    <property type="entry name" value="HTH_LUXR"/>
    <property type="match status" value="1"/>
</dbReference>
<reference evidence="2 4" key="1">
    <citation type="submission" date="2023-07" db="EMBL/GenBank/DDBJ databases">
        <title>Sorghum-associated microbial communities from plants grown in Nebraska, USA.</title>
        <authorList>
            <person name="Schachtman D."/>
        </authorList>
    </citation>
    <scope>NUCLEOTIDE SEQUENCE</scope>
    <source>
        <strain evidence="3 4">BE105</strain>
        <strain evidence="2">BE69</strain>
    </source>
</reference>
<proteinExistence type="predicted"/>
<dbReference type="EMBL" id="JAVDTS010000003">
    <property type="protein sequence ID" value="MDR6837540.1"/>
    <property type="molecule type" value="Genomic_DNA"/>
</dbReference>
<evidence type="ECO:0000313" key="3">
    <source>
        <dbReference type="EMBL" id="MDR6837540.1"/>
    </source>
</evidence>
<dbReference type="InterPro" id="IPR016032">
    <property type="entry name" value="Sig_transdc_resp-reg_C-effctor"/>
</dbReference>
<dbReference type="AlphaFoldDB" id="A0AAJ2F3G7"/>
<evidence type="ECO:0000313" key="2">
    <source>
        <dbReference type="EMBL" id="MDR6768824.1"/>
    </source>
</evidence>
<dbReference type="Gene3D" id="1.10.10.10">
    <property type="entry name" value="Winged helix-like DNA-binding domain superfamily/Winged helix DNA-binding domain"/>
    <property type="match status" value="1"/>
</dbReference>
<evidence type="ECO:0000259" key="1">
    <source>
        <dbReference type="SMART" id="SM00421"/>
    </source>
</evidence>
<evidence type="ECO:0000313" key="5">
    <source>
        <dbReference type="Proteomes" id="UP001253458"/>
    </source>
</evidence>
<keyword evidence="4" id="KW-1185">Reference proteome</keyword>
<organism evidence="2 5">
    <name type="scientific">Acidovorax delafieldii</name>
    <name type="common">Pseudomonas delafieldii</name>
    <dbReference type="NCBI Taxonomy" id="47920"/>
    <lineage>
        <taxon>Bacteria</taxon>
        <taxon>Pseudomonadati</taxon>
        <taxon>Pseudomonadota</taxon>
        <taxon>Betaproteobacteria</taxon>
        <taxon>Burkholderiales</taxon>
        <taxon>Comamonadaceae</taxon>
        <taxon>Acidovorax</taxon>
    </lineage>
</organism>
<dbReference type="InterPro" id="IPR000792">
    <property type="entry name" value="Tscrpt_reg_LuxR_C"/>
</dbReference>
<dbReference type="GO" id="GO:0006355">
    <property type="term" value="P:regulation of DNA-templated transcription"/>
    <property type="evidence" value="ECO:0007669"/>
    <property type="project" value="InterPro"/>
</dbReference>
<dbReference type="EMBL" id="JAVDTL010000006">
    <property type="protein sequence ID" value="MDR6768824.1"/>
    <property type="molecule type" value="Genomic_DNA"/>
</dbReference>
<keyword evidence="2" id="KW-0238">DNA-binding</keyword>
<dbReference type="GO" id="GO:0003677">
    <property type="term" value="F:DNA binding"/>
    <property type="evidence" value="ECO:0007669"/>
    <property type="project" value="UniProtKB-KW"/>
</dbReference>
<dbReference type="Proteomes" id="UP001249076">
    <property type="component" value="Unassembled WGS sequence"/>
</dbReference>
<dbReference type="SUPFAM" id="SSF46894">
    <property type="entry name" value="C-terminal effector domain of the bipartite response regulators"/>
    <property type="match status" value="1"/>
</dbReference>
<dbReference type="InterPro" id="IPR036388">
    <property type="entry name" value="WH-like_DNA-bd_sf"/>
</dbReference>
<accession>A0AAJ2F3G7</accession>
<evidence type="ECO:0000313" key="4">
    <source>
        <dbReference type="Proteomes" id="UP001249076"/>
    </source>
</evidence>
<gene>
    <name evidence="2" type="ORF">J2W88_004128</name>
    <name evidence="3" type="ORF">J2W93_002378</name>
</gene>
<dbReference type="RefSeq" id="WP_209818407.1">
    <property type="nucleotide sequence ID" value="NZ_JAVDTL010000006.1"/>
</dbReference>
<dbReference type="Proteomes" id="UP001253458">
    <property type="component" value="Unassembled WGS sequence"/>
</dbReference>